<accession>A0A928BSE7</accession>
<evidence type="ECO:0000256" key="3">
    <source>
        <dbReference type="RuleBase" id="RU362119"/>
    </source>
</evidence>
<dbReference type="Pfam" id="PF00149">
    <property type="entry name" value="Metallophos"/>
    <property type="match status" value="1"/>
</dbReference>
<keyword evidence="3" id="KW-0547">Nucleotide-binding</keyword>
<protein>
    <submittedName>
        <fullName evidence="6">Bifunctional metallophosphatase/5'-nucleotidase</fullName>
    </submittedName>
</protein>
<dbReference type="PROSITE" id="PS00786">
    <property type="entry name" value="5_NUCLEOTIDASE_2"/>
    <property type="match status" value="1"/>
</dbReference>
<dbReference type="Gene3D" id="3.60.21.10">
    <property type="match status" value="1"/>
</dbReference>
<gene>
    <name evidence="6" type="ORF">E7102_01030</name>
</gene>
<feature type="chain" id="PRO_5038155647" evidence="3">
    <location>
        <begin position="20"/>
        <end position="473"/>
    </location>
</feature>
<dbReference type="InterPro" id="IPR006146">
    <property type="entry name" value="5'-Nucleotdase_CS"/>
</dbReference>
<evidence type="ECO:0000313" key="7">
    <source>
        <dbReference type="Proteomes" id="UP000763088"/>
    </source>
</evidence>
<keyword evidence="3" id="KW-0378">Hydrolase</keyword>
<dbReference type="GO" id="GO:0046872">
    <property type="term" value="F:metal ion binding"/>
    <property type="evidence" value="ECO:0007669"/>
    <property type="project" value="InterPro"/>
</dbReference>
<evidence type="ECO:0000256" key="2">
    <source>
        <dbReference type="ARBA" id="ARBA00022729"/>
    </source>
</evidence>
<dbReference type="GO" id="GO:0009166">
    <property type="term" value="P:nucleotide catabolic process"/>
    <property type="evidence" value="ECO:0007669"/>
    <property type="project" value="InterPro"/>
</dbReference>
<dbReference type="PANTHER" id="PTHR11575:SF24">
    <property type="entry name" value="5'-NUCLEOTIDASE"/>
    <property type="match status" value="1"/>
</dbReference>
<evidence type="ECO:0000313" key="6">
    <source>
        <dbReference type="EMBL" id="MBE6265045.1"/>
    </source>
</evidence>
<dbReference type="InterPro" id="IPR006179">
    <property type="entry name" value="5_nucleotidase/apyrase"/>
</dbReference>
<comment type="similarity">
    <text evidence="1 3">Belongs to the 5'-nucleotidase family.</text>
</comment>
<reference evidence="6" key="1">
    <citation type="submission" date="2019-04" db="EMBL/GenBank/DDBJ databases">
        <title>Evolution of Biomass-Degrading Anaerobic Consortia Revealed by Metagenomics.</title>
        <authorList>
            <person name="Peng X."/>
        </authorList>
    </citation>
    <scope>NUCLEOTIDE SEQUENCE</scope>
    <source>
        <strain evidence="6">SIG141</strain>
    </source>
</reference>
<dbReference type="PANTHER" id="PTHR11575">
    <property type="entry name" value="5'-NUCLEOTIDASE-RELATED"/>
    <property type="match status" value="1"/>
</dbReference>
<feature type="domain" description="5'-Nucleotidase C-terminal" evidence="5">
    <location>
        <begin position="308"/>
        <end position="430"/>
    </location>
</feature>
<dbReference type="Proteomes" id="UP000763088">
    <property type="component" value="Unassembled WGS sequence"/>
</dbReference>
<name>A0A928BSE7_XYLRU</name>
<dbReference type="InterPro" id="IPR008334">
    <property type="entry name" value="5'-Nucleotdase_C"/>
</dbReference>
<feature type="domain" description="Calcineurin-like phosphoesterase" evidence="4">
    <location>
        <begin position="26"/>
        <end position="224"/>
    </location>
</feature>
<dbReference type="InterPro" id="IPR029052">
    <property type="entry name" value="Metallo-depent_PP-like"/>
</dbReference>
<dbReference type="Pfam" id="PF02872">
    <property type="entry name" value="5_nucleotid_C"/>
    <property type="match status" value="1"/>
</dbReference>
<evidence type="ECO:0000256" key="1">
    <source>
        <dbReference type="ARBA" id="ARBA00006654"/>
    </source>
</evidence>
<comment type="caution">
    <text evidence="6">The sequence shown here is derived from an EMBL/GenBank/DDBJ whole genome shotgun (WGS) entry which is preliminary data.</text>
</comment>
<dbReference type="InterPro" id="IPR004843">
    <property type="entry name" value="Calcineurin-like_PHP"/>
</dbReference>
<evidence type="ECO:0000259" key="4">
    <source>
        <dbReference type="Pfam" id="PF00149"/>
    </source>
</evidence>
<dbReference type="SUPFAM" id="SSF55816">
    <property type="entry name" value="5'-nucleotidase (syn. UDP-sugar hydrolase), C-terminal domain"/>
    <property type="match status" value="1"/>
</dbReference>
<proteinExistence type="inferred from homology"/>
<organism evidence="6 7">
    <name type="scientific">Xylanibacter ruminicola</name>
    <name type="common">Prevotella ruminicola</name>
    <dbReference type="NCBI Taxonomy" id="839"/>
    <lineage>
        <taxon>Bacteria</taxon>
        <taxon>Pseudomonadati</taxon>
        <taxon>Bacteroidota</taxon>
        <taxon>Bacteroidia</taxon>
        <taxon>Bacteroidales</taxon>
        <taxon>Prevotellaceae</taxon>
        <taxon>Xylanibacter</taxon>
    </lineage>
</organism>
<evidence type="ECO:0000259" key="5">
    <source>
        <dbReference type="Pfam" id="PF02872"/>
    </source>
</evidence>
<dbReference type="GO" id="GO:0000166">
    <property type="term" value="F:nucleotide binding"/>
    <property type="evidence" value="ECO:0007669"/>
    <property type="project" value="UniProtKB-KW"/>
</dbReference>
<keyword evidence="2 3" id="KW-0732">Signal</keyword>
<sequence>MRKIVLSALAAMMVLAASAQERRELHILSTNDMHAAIECMPRLGFVADSLRALYPDLLILSAGDNRSGEPINDMYEIAAYPMVALMNIIGFDATTLGNHEFDSGQEGLAKLIDMSAFSALCANVQPASKWNMHVKPYQIFDCGGLSVGVIGAVALGKLGIPESHPDKCVDIKFREPLASIQELRWLREKCDVVVLLSHLGYSTDVEFSKELPWVDIIVGGHSHTQLKGGETHNGVFITQNTNRLKRATHSTLILEDGKVVKRMAENIEIRGQKNVNKVVAALVQHFSDNPAFKRVLAQVDTPFENYEELGSMMCDAFVAEGKCDVSFQNAGGVRYETHDVGGFTVSDVLRLDPFQNEAVELQLTGKELADMLLKCYENDGHSFPYVGGMKAEFTVDPATKAIKKLELLDMNGKKLNPKKAYKVMTNSYSAAICPTNRKDAGRGIGRITAELVIDYLQHQGHVSYQGVKRLTQK</sequence>
<dbReference type="EMBL" id="SUYD01000001">
    <property type="protein sequence ID" value="MBE6265045.1"/>
    <property type="molecule type" value="Genomic_DNA"/>
</dbReference>
<dbReference type="Gene3D" id="3.90.780.10">
    <property type="entry name" value="5'-Nucleotidase, C-terminal domain"/>
    <property type="match status" value="1"/>
</dbReference>
<dbReference type="AlphaFoldDB" id="A0A928BSE7"/>
<dbReference type="InterPro" id="IPR036907">
    <property type="entry name" value="5'-Nucleotdase_C_sf"/>
</dbReference>
<dbReference type="PRINTS" id="PR01607">
    <property type="entry name" value="APYRASEFAMLY"/>
</dbReference>
<dbReference type="GO" id="GO:0016788">
    <property type="term" value="F:hydrolase activity, acting on ester bonds"/>
    <property type="evidence" value="ECO:0007669"/>
    <property type="project" value="InterPro"/>
</dbReference>
<feature type="signal peptide" evidence="3">
    <location>
        <begin position="1"/>
        <end position="19"/>
    </location>
</feature>
<dbReference type="SUPFAM" id="SSF56300">
    <property type="entry name" value="Metallo-dependent phosphatases"/>
    <property type="match status" value="1"/>
</dbReference>